<proteinExistence type="predicted"/>
<dbReference type="AlphaFoldDB" id="A0A9P7U1X2"/>
<keyword evidence="2" id="KW-1185">Reference proteome</keyword>
<comment type="caution">
    <text evidence="1">The sequence shown here is derived from an EMBL/GenBank/DDBJ whole genome shotgun (WGS) entry which is preliminary data.</text>
</comment>
<protein>
    <submittedName>
        <fullName evidence="1">Uncharacterized protein</fullName>
    </submittedName>
</protein>
<dbReference type="Proteomes" id="UP000707071">
    <property type="component" value="Unassembled WGS sequence"/>
</dbReference>
<organism evidence="1 2">
    <name type="scientific">Claviceps aff. purpurea</name>
    <dbReference type="NCBI Taxonomy" id="1967640"/>
    <lineage>
        <taxon>Eukaryota</taxon>
        <taxon>Fungi</taxon>
        <taxon>Dikarya</taxon>
        <taxon>Ascomycota</taxon>
        <taxon>Pezizomycotina</taxon>
        <taxon>Sordariomycetes</taxon>
        <taxon>Hypocreomycetidae</taxon>
        <taxon>Hypocreales</taxon>
        <taxon>Clavicipitaceae</taxon>
        <taxon>Claviceps</taxon>
    </lineage>
</organism>
<dbReference type="EMBL" id="SRRH01000148">
    <property type="protein sequence ID" value="KAG6297548.1"/>
    <property type="molecule type" value="Genomic_DNA"/>
</dbReference>
<sequence length="303" mass="35072">MDIRQSADLENLSAADLEVLAMTLLYGLRNHPAGEMLHQLNGKRVSYLSWVVIFPNAVRCLKPLLAKQQLSIRWTIKIYGNRSRSSSSQIPESRYLCTNTLFSRNEALEVNSSEHRKDVDNLMSEEQLGQIHVDIPQLLQRFFPRSVDGLRRTSKAVFEKYRHGRTPRYKNDKLTDGPRLRLRSTRADEKDVFQWPKRFCKELEKFGRRFWPDIPHRRRLLGTRYETIDDWSVAQKKLDVGFVDASFPKRGSKDGKHPWPQMLVPVPGVLNCNPLADNTAETWHDFAICAGKFCSHKLPDVLS</sequence>
<reference evidence="1 2" key="1">
    <citation type="journal article" date="2020" name="bioRxiv">
        <title>Whole genome comparisons of ergot fungi reveals the divergence and evolution of species within the genus Claviceps are the result of varying mechanisms driving genome evolution and host range expansion.</title>
        <authorList>
            <person name="Wyka S.A."/>
            <person name="Mondo S.J."/>
            <person name="Liu M."/>
            <person name="Dettman J."/>
            <person name="Nalam V."/>
            <person name="Broders K.D."/>
        </authorList>
    </citation>
    <scope>NUCLEOTIDE SEQUENCE [LARGE SCALE GENOMIC DNA]</scope>
    <source>
        <strain evidence="1 2">Clav52</strain>
    </source>
</reference>
<accession>A0A9P7U1X2</accession>
<evidence type="ECO:0000313" key="2">
    <source>
        <dbReference type="Proteomes" id="UP000707071"/>
    </source>
</evidence>
<name>A0A9P7U1X2_9HYPO</name>
<evidence type="ECO:0000313" key="1">
    <source>
        <dbReference type="EMBL" id="KAG6297548.1"/>
    </source>
</evidence>
<gene>
    <name evidence="1" type="ORF">E4U09_001307</name>
</gene>